<protein>
    <submittedName>
        <fullName evidence="2">Thiamine transporter</fullName>
    </submittedName>
</protein>
<feature type="non-terminal residue" evidence="2">
    <location>
        <position position="1"/>
    </location>
</feature>
<dbReference type="Pfam" id="PF09515">
    <property type="entry name" value="Thia_YuaJ"/>
    <property type="match status" value="1"/>
</dbReference>
<gene>
    <name evidence="2" type="ORF">BalcAV1442</name>
</gene>
<evidence type="ECO:0000313" key="2">
    <source>
        <dbReference type="EMBL" id="AFV25739.1"/>
    </source>
</evidence>
<keyword evidence="1" id="KW-0472">Membrane</keyword>
<feature type="transmembrane region" description="Helical" evidence="1">
    <location>
        <begin position="66"/>
        <end position="85"/>
    </location>
</feature>
<accession>K4MHV4</accession>
<sequence length="191" mass="21341">VVTHRGDVFRLERERLVIMIEVAVIAGLATLLSLVKINAFWPNGGSISLEMIPLFIIAFRRGWKVGVLTGLITGLVDLLISPYVVHPIQLLLDYPVPFLLLGFAALFVKKGQVPKVTTLIIGVIFATLLRFLSHFASGVIWFSEFTPDGWNDLAYSAFYNASYLVPQMLITLAVLIVFVKSYPQFFNVKKI</sequence>
<name>K4MHV4_ALKAL</name>
<keyword evidence="1" id="KW-0812">Transmembrane</keyword>
<keyword evidence="1" id="KW-1133">Transmembrane helix</keyword>
<dbReference type="NCBIfam" id="TIGR02357">
    <property type="entry name" value="ECF_ThiT_YuaJ"/>
    <property type="match status" value="1"/>
</dbReference>
<feature type="transmembrane region" description="Helical" evidence="1">
    <location>
        <begin position="120"/>
        <end position="143"/>
    </location>
</feature>
<dbReference type="InterPro" id="IPR012651">
    <property type="entry name" value="Thia_Transptr_ThiT"/>
</dbReference>
<dbReference type="EMBL" id="JX399316">
    <property type="protein sequence ID" value="AFV25739.1"/>
    <property type="molecule type" value="Genomic_DNA"/>
</dbReference>
<dbReference type="GO" id="GO:0015234">
    <property type="term" value="F:thiamine transmembrane transporter activity"/>
    <property type="evidence" value="ECO:0007669"/>
    <property type="project" value="InterPro"/>
</dbReference>
<feature type="transmembrane region" description="Helical" evidence="1">
    <location>
        <begin position="163"/>
        <end position="182"/>
    </location>
</feature>
<dbReference type="AlphaFoldDB" id="K4MHV4"/>
<dbReference type="GO" id="GO:0005886">
    <property type="term" value="C:plasma membrane"/>
    <property type="evidence" value="ECO:0007669"/>
    <property type="project" value="InterPro"/>
</dbReference>
<dbReference type="Gene3D" id="1.10.1760.20">
    <property type="match status" value="1"/>
</dbReference>
<feature type="transmembrane region" description="Helical" evidence="1">
    <location>
        <begin position="16"/>
        <end position="34"/>
    </location>
</feature>
<feature type="transmembrane region" description="Helical" evidence="1">
    <location>
        <begin position="40"/>
        <end position="59"/>
    </location>
</feature>
<reference evidence="2" key="1">
    <citation type="submission" date="2012-07" db="EMBL/GenBank/DDBJ databases">
        <title>A Draft Genome for Bacillus alcalophilus strain ATCC 27647.</title>
        <authorList>
            <person name="Attie O."/>
            <person name="Jayaprakash A."/>
            <person name="Sachidanandam R."/>
            <person name="Shah H."/>
            <person name="Paulsen I."/>
            <person name="Morino M."/>
            <person name="Ito M."/>
            <person name="Krulwich T."/>
        </authorList>
    </citation>
    <scope>NUCLEOTIDE SEQUENCE</scope>
    <source>
        <strain evidence="2">ATCC 27647</strain>
    </source>
</reference>
<organism evidence="2">
    <name type="scientific">Alkalihalobacillus alcalophilus ATCC 27647 = CGMCC 1.3604</name>
    <dbReference type="NCBI Taxonomy" id="1218173"/>
    <lineage>
        <taxon>Bacteria</taxon>
        <taxon>Bacillati</taxon>
        <taxon>Bacillota</taxon>
        <taxon>Bacilli</taxon>
        <taxon>Bacillales</taxon>
        <taxon>Bacillaceae</taxon>
        <taxon>Alkalihalobacillus</taxon>
    </lineage>
</organism>
<evidence type="ECO:0000256" key="1">
    <source>
        <dbReference type="SAM" id="Phobius"/>
    </source>
</evidence>
<proteinExistence type="predicted"/>
<feature type="transmembrane region" description="Helical" evidence="1">
    <location>
        <begin position="91"/>
        <end position="108"/>
    </location>
</feature>